<feature type="binding site" evidence="6 7">
    <location>
        <position position="94"/>
    </location>
    <ligand>
        <name>[4Fe-4S] cluster</name>
        <dbReference type="ChEBI" id="CHEBI:49883"/>
        <note>4Fe-4S-S-AdoMet</note>
    </ligand>
</feature>
<dbReference type="SFLD" id="SFLDF00343">
    <property type="entry name" value="aminofutalosine_synthase_(mqnE"/>
    <property type="match status" value="1"/>
</dbReference>
<dbReference type="Pfam" id="PF04055">
    <property type="entry name" value="Radical_SAM"/>
    <property type="match status" value="1"/>
</dbReference>
<proteinExistence type="inferred from homology"/>
<dbReference type="SFLD" id="SFLDG01389">
    <property type="entry name" value="menaquinone_synthsis_involved"/>
    <property type="match status" value="1"/>
</dbReference>
<evidence type="ECO:0000256" key="3">
    <source>
        <dbReference type="ARBA" id="ARBA00022723"/>
    </source>
</evidence>
<dbReference type="InterPro" id="IPR058240">
    <property type="entry name" value="rSAM_sf"/>
</dbReference>
<dbReference type="InterPro" id="IPR034405">
    <property type="entry name" value="F420"/>
</dbReference>
<dbReference type="HAMAP" id="MF_00993">
    <property type="entry name" value="MqnE"/>
    <property type="match status" value="1"/>
</dbReference>
<comment type="similarity">
    <text evidence="6">Belongs to the radical SAM superfamily. MqnE family.</text>
</comment>
<evidence type="ECO:0000256" key="5">
    <source>
        <dbReference type="ARBA" id="ARBA00023014"/>
    </source>
</evidence>
<dbReference type="Proteomes" id="UP000010808">
    <property type="component" value="Chromosome"/>
</dbReference>
<dbReference type="InterPro" id="IPR013785">
    <property type="entry name" value="Aldolase_TIM"/>
</dbReference>
<evidence type="ECO:0000256" key="7">
    <source>
        <dbReference type="PIRSR" id="PIRSR004762-1"/>
    </source>
</evidence>
<dbReference type="NCBIfam" id="TIGR00423">
    <property type="entry name" value="CofH family radical SAM protein"/>
    <property type="match status" value="1"/>
</dbReference>
<evidence type="ECO:0000313" key="11">
    <source>
        <dbReference type="Proteomes" id="UP000010808"/>
    </source>
</evidence>
<sequence>MAGYDFYLRLNKGEYMISKNYFNNAGLGSILDKILAGDRLSIEDGHTLFECKDLTALGTLASIVRRKMHGSKTFYVLNRHINYTNICINGCLFCAYARERGEQGAFQLSKEDIMEKLRSAPVAPREIHVVGGCHPDIPLSFFEETFVSIKSEFPQAVIKSFTAVEIAHFAKIEGISTIETLERLRKAGAEMLPGGGAEIFAPETRRKICPKKLDADNWLRVHGEAHKLGYSTNCTMLFGHIESIADRLDHLDRLRKQQDETGGFNCFIPLPFLTENSRLEIEHPLTGIDELKTIAISRLMLDNIPHIKAYWVMLGVKQAQTALHFGADDFDGTVVEEKIGHMAGASSDQALTRSELEEMIRGCGFTPVERDAAFNEV</sequence>
<keyword evidence="6" id="KW-0474">Menaquinone biosynthesis</keyword>
<evidence type="ECO:0000256" key="4">
    <source>
        <dbReference type="ARBA" id="ARBA00023004"/>
    </source>
</evidence>
<dbReference type="InterPro" id="IPR020050">
    <property type="entry name" value="FO_synthase_su2"/>
</dbReference>
<evidence type="ECO:0000256" key="6">
    <source>
        <dbReference type="HAMAP-Rule" id="MF_00993"/>
    </source>
</evidence>
<comment type="catalytic activity">
    <reaction evidence="6">
        <text>3-[(1-carboxyvinyl)-oxy]benzoate + S-adenosyl-L-methionine + H2O = 6-amino-6-deoxyfutalosine + hydrogencarbonate + L-methionine + H(+)</text>
        <dbReference type="Rhea" id="RHEA:33075"/>
        <dbReference type="ChEBI" id="CHEBI:15377"/>
        <dbReference type="ChEBI" id="CHEBI:15378"/>
        <dbReference type="ChEBI" id="CHEBI:17544"/>
        <dbReference type="ChEBI" id="CHEBI:57844"/>
        <dbReference type="ChEBI" id="CHEBI:59789"/>
        <dbReference type="ChEBI" id="CHEBI:64286"/>
        <dbReference type="ChEBI" id="CHEBI:76981"/>
        <dbReference type="EC" id="2.5.1.120"/>
    </reaction>
</comment>
<accession>L0RG71</accession>
<dbReference type="GO" id="GO:0102573">
    <property type="term" value="F:aminodeoxyfutalosine synthase activity"/>
    <property type="evidence" value="ECO:0007669"/>
    <property type="project" value="UniProtKB-EC"/>
</dbReference>
<dbReference type="InterPro" id="IPR045567">
    <property type="entry name" value="CofH/MnqC-like_C"/>
</dbReference>
<feature type="binding site" evidence="6 7">
    <location>
        <position position="87"/>
    </location>
    <ligand>
        <name>[4Fe-4S] cluster</name>
        <dbReference type="ChEBI" id="CHEBI:49883"/>
        <note>4Fe-4S-S-AdoMet</note>
    </ligand>
</feature>
<dbReference type="GO" id="GO:0051539">
    <property type="term" value="F:4 iron, 4 sulfur cluster binding"/>
    <property type="evidence" value="ECO:0007669"/>
    <property type="project" value="UniProtKB-KW"/>
</dbReference>
<dbReference type="PANTHER" id="PTHR43076">
    <property type="entry name" value="FO SYNTHASE (COFH)"/>
    <property type="match status" value="1"/>
</dbReference>
<feature type="binding site" evidence="8">
    <location>
        <position position="198"/>
    </location>
    <ligand>
        <name>S-adenosyl-L-methionine</name>
        <dbReference type="ChEBI" id="CHEBI:59789"/>
    </ligand>
</feature>
<dbReference type="eggNOG" id="COG1060">
    <property type="taxonomic scope" value="Bacteria"/>
</dbReference>
<comment type="function">
    <text evidence="6">Radical SAM enzyme that catalyzes the addition of the adenosyl radical to the double bond of 3-[(1-carboxyvinyl)oxy]benzoate, leading to aminodeoxyfutalosine (AFL), a key intermediate in the formation of menaquinone (MK, vitamin K2) from chorismate.</text>
</comment>
<dbReference type="AlphaFoldDB" id="L0RG71"/>
<dbReference type="EMBL" id="FO203522">
    <property type="protein sequence ID" value="CCO25232.1"/>
    <property type="molecule type" value="Genomic_DNA"/>
</dbReference>
<protein>
    <recommendedName>
        <fullName evidence="6">Aminodeoxyfutalosine synthase</fullName>
        <shortName evidence="6">AFL synthase</shortName>
        <shortName evidence="6">Aminofutalosine synthase</shortName>
        <ecNumber evidence="6">2.5.1.120</ecNumber>
    </recommendedName>
    <alternativeName>
        <fullName evidence="6">Menaquinone biosynthetic enzyme MqnE</fullName>
    </alternativeName>
</protein>
<dbReference type="GO" id="GO:0009234">
    <property type="term" value="P:menaquinone biosynthetic process"/>
    <property type="evidence" value="ECO:0007669"/>
    <property type="project" value="UniProtKB-UniRule"/>
</dbReference>
<evidence type="ECO:0000313" key="10">
    <source>
        <dbReference type="EMBL" id="CCO25232.1"/>
    </source>
</evidence>
<dbReference type="InterPro" id="IPR007197">
    <property type="entry name" value="rSAM"/>
</dbReference>
<evidence type="ECO:0000256" key="1">
    <source>
        <dbReference type="ARBA" id="ARBA00022485"/>
    </source>
</evidence>
<keyword evidence="3 6" id="KW-0479">Metal-binding</keyword>
<dbReference type="Gene3D" id="3.20.20.70">
    <property type="entry name" value="Aldolase class I"/>
    <property type="match status" value="1"/>
</dbReference>
<dbReference type="PANTHER" id="PTHR43076:SF7">
    <property type="entry name" value="AMINODEOXYFUTALOSINE SYNTHASE"/>
    <property type="match status" value="1"/>
</dbReference>
<dbReference type="KEGG" id="dhy:DESAM_22965"/>
<keyword evidence="1 6" id="KW-0004">4Fe-4S</keyword>
<dbReference type="Pfam" id="PF19288">
    <property type="entry name" value="CofH_C"/>
    <property type="match status" value="1"/>
</dbReference>
<keyword evidence="2 6" id="KW-0949">S-adenosyl-L-methionine</keyword>
<dbReference type="PATRIC" id="fig|1121451.3.peg.3174"/>
<keyword evidence="11" id="KW-1185">Reference proteome</keyword>
<dbReference type="HOGENOM" id="CLU_040406_1_0_7"/>
<dbReference type="GO" id="GO:0005506">
    <property type="term" value="F:iron ion binding"/>
    <property type="evidence" value="ECO:0007669"/>
    <property type="project" value="UniProtKB-UniRule"/>
</dbReference>
<dbReference type="SFLD" id="SFLDS00029">
    <property type="entry name" value="Radical_SAM"/>
    <property type="match status" value="1"/>
</dbReference>
<keyword evidence="6" id="KW-0808">Transferase</keyword>
<dbReference type="EC" id="2.5.1.120" evidence="6"/>
<dbReference type="PIRSF" id="PIRSF004762">
    <property type="entry name" value="CHP00423"/>
    <property type="match status" value="1"/>
</dbReference>
<dbReference type="NCBIfam" id="TIGR03700">
    <property type="entry name" value="mena_SCO4494"/>
    <property type="match status" value="1"/>
</dbReference>
<keyword evidence="4 6" id="KW-0408">Iron</keyword>
<comment type="pathway">
    <text evidence="6">Quinol/quinone metabolism; menaquinone biosynthesis.</text>
</comment>
<gene>
    <name evidence="6" type="primary">mqnE</name>
    <name evidence="10" type="ORF">DESAM_22965</name>
</gene>
<dbReference type="PROSITE" id="PS51918">
    <property type="entry name" value="RADICAL_SAM"/>
    <property type="match status" value="1"/>
</dbReference>
<evidence type="ECO:0000256" key="2">
    <source>
        <dbReference type="ARBA" id="ARBA00022691"/>
    </source>
</evidence>
<reference evidence="10 11" key="1">
    <citation type="submission" date="2012-10" db="EMBL/GenBank/DDBJ databases">
        <authorList>
            <person name="Genoscope - CEA"/>
        </authorList>
    </citation>
    <scope>NUCLEOTIDE SEQUENCE [LARGE SCALE GENOMIC DNA]</scope>
    <source>
        <strain evidence="11">AM13 / DSM 14728</strain>
    </source>
</reference>
<dbReference type="UniPathway" id="UPA00079"/>
<evidence type="ECO:0000256" key="8">
    <source>
        <dbReference type="PIRSR" id="PIRSR004762-2"/>
    </source>
</evidence>
<feature type="binding site" evidence="8">
    <location>
        <position position="93"/>
    </location>
    <ligand>
        <name>S-adenosyl-L-methionine</name>
        <dbReference type="ChEBI" id="CHEBI:59789"/>
    </ligand>
</feature>
<dbReference type="InterPro" id="IPR022432">
    <property type="entry name" value="MqnE"/>
</dbReference>
<comment type="cofactor">
    <cofactor evidence="6 7">
        <name>[4Fe-4S] cluster</name>
        <dbReference type="ChEBI" id="CHEBI:49883"/>
    </cofactor>
    <text evidence="6 7">Binds 1 [4Fe-4S] cluster. The cluster is coordinated with 3 cysteines and an exchangeable S-adenosyl-L-methionine.</text>
</comment>
<feature type="binding site" evidence="6 7">
    <location>
        <position position="91"/>
    </location>
    <ligand>
        <name>[4Fe-4S] cluster</name>
        <dbReference type="ChEBI" id="CHEBI:49883"/>
        <note>4Fe-4S-S-AdoMet</note>
    </ligand>
</feature>
<organism evidence="10 11">
    <name type="scientific">Maridesulfovibrio hydrothermalis AM13 = DSM 14728</name>
    <dbReference type="NCBI Taxonomy" id="1121451"/>
    <lineage>
        <taxon>Bacteria</taxon>
        <taxon>Pseudomonadati</taxon>
        <taxon>Thermodesulfobacteriota</taxon>
        <taxon>Desulfovibrionia</taxon>
        <taxon>Desulfovibrionales</taxon>
        <taxon>Desulfovibrionaceae</taxon>
        <taxon>Maridesulfovibrio</taxon>
    </lineage>
</organism>
<keyword evidence="5 6" id="KW-0411">Iron-sulfur</keyword>
<name>L0RG71_9BACT</name>
<evidence type="ECO:0000259" key="9">
    <source>
        <dbReference type="PROSITE" id="PS51918"/>
    </source>
</evidence>
<dbReference type="STRING" id="1121451.DESAM_22965"/>
<dbReference type="SFLD" id="SFLDG01064">
    <property type="entry name" value="F420__menaquinone_cofactor_bio"/>
    <property type="match status" value="1"/>
</dbReference>
<dbReference type="SUPFAM" id="SSF102114">
    <property type="entry name" value="Radical SAM enzymes"/>
    <property type="match status" value="1"/>
</dbReference>
<feature type="domain" description="Radical SAM core" evidence="9">
    <location>
        <begin position="73"/>
        <end position="302"/>
    </location>
</feature>
<dbReference type="SFLD" id="SFLDF00342">
    <property type="entry name" value="cyclic_dehypoxanthine_futalosi"/>
    <property type="match status" value="1"/>
</dbReference>
<dbReference type="GO" id="GO:0044689">
    <property type="term" value="F:7,8-didemethyl-8-hydroxy-5-deazariboflavin synthase activity"/>
    <property type="evidence" value="ECO:0007669"/>
    <property type="project" value="TreeGrafter"/>
</dbReference>